<proteinExistence type="predicted"/>
<keyword evidence="4" id="KW-0863">Zinc-finger</keyword>
<dbReference type="Gene3D" id="3.30.160.60">
    <property type="entry name" value="Classic Zinc Finger"/>
    <property type="match status" value="1"/>
</dbReference>
<gene>
    <name evidence="9" type="ORF">DSM5745_10058</name>
</gene>
<dbReference type="InterPro" id="IPR050224">
    <property type="entry name" value="TALE_homeobox"/>
</dbReference>
<name>A0A3D8QME4_9EURO</name>
<dbReference type="RefSeq" id="XP_026599136.1">
    <property type="nucleotide sequence ID" value="XM_026752074.1"/>
</dbReference>
<comment type="caution">
    <text evidence="9">The sequence shown here is derived from an EMBL/GenBank/DDBJ whole genome shotgun (WGS) entry which is preliminary data.</text>
</comment>
<evidence type="ECO:0008006" key="11">
    <source>
        <dbReference type="Google" id="ProtNLM"/>
    </source>
</evidence>
<dbReference type="SMART" id="SM00355">
    <property type="entry name" value="ZnF_C2H2"/>
    <property type="match status" value="3"/>
</dbReference>
<dbReference type="GO" id="GO:0003677">
    <property type="term" value="F:DNA binding"/>
    <property type="evidence" value="ECO:0007669"/>
    <property type="project" value="UniProtKB-UniRule"/>
</dbReference>
<dbReference type="OrthoDB" id="5399138at2759"/>
<accession>A0A3D8QME4</accession>
<dbReference type="InterPro" id="IPR001356">
    <property type="entry name" value="HD"/>
</dbReference>
<keyword evidence="10" id="KW-1185">Reference proteome</keyword>
<dbReference type="Proteomes" id="UP000256690">
    <property type="component" value="Unassembled WGS sequence"/>
</dbReference>
<evidence type="ECO:0000259" key="7">
    <source>
        <dbReference type="PROSITE" id="PS50071"/>
    </source>
</evidence>
<feature type="region of interest" description="Disordered" evidence="6">
    <location>
        <begin position="285"/>
        <end position="304"/>
    </location>
</feature>
<dbReference type="STRING" id="1810919.A0A3D8QME4"/>
<comment type="subcellular location">
    <subcellularLocation>
        <location evidence="5">Nucleus</location>
    </subcellularLocation>
</comment>
<dbReference type="SMART" id="SM00389">
    <property type="entry name" value="HOX"/>
    <property type="match status" value="1"/>
</dbReference>
<dbReference type="GO" id="GO:0005634">
    <property type="term" value="C:nucleus"/>
    <property type="evidence" value="ECO:0007669"/>
    <property type="project" value="UniProtKB-SubCell"/>
</dbReference>
<evidence type="ECO:0000256" key="2">
    <source>
        <dbReference type="ARBA" id="ARBA00023155"/>
    </source>
</evidence>
<evidence type="ECO:0000256" key="6">
    <source>
        <dbReference type="SAM" id="MobiDB-lite"/>
    </source>
</evidence>
<dbReference type="GO" id="GO:0008270">
    <property type="term" value="F:zinc ion binding"/>
    <property type="evidence" value="ECO:0007669"/>
    <property type="project" value="UniProtKB-KW"/>
</dbReference>
<dbReference type="GO" id="GO:0006355">
    <property type="term" value="P:regulation of DNA-templated transcription"/>
    <property type="evidence" value="ECO:0007669"/>
    <property type="project" value="InterPro"/>
</dbReference>
<dbReference type="CDD" id="cd00086">
    <property type="entry name" value="homeodomain"/>
    <property type="match status" value="1"/>
</dbReference>
<keyword evidence="4" id="KW-0862">Zinc</keyword>
<feature type="domain" description="Homeobox" evidence="7">
    <location>
        <begin position="128"/>
        <end position="191"/>
    </location>
</feature>
<evidence type="ECO:0000256" key="3">
    <source>
        <dbReference type="ARBA" id="ARBA00023242"/>
    </source>
</evidence>
<evidence type="ECO:0000256" key="5">
    <source>
        <dbReference type="PROSITE-ProRule" id="PRU00108"/>
    </source>
</evidence>
<keyword evidence="3 5" id="KW-0539">Nucleus</keyword>
<evidence type="ECO:0000256" key="4">
    <source>
        <dbReference type="PROSITE-ProRule" id="PRU00042"/>
    </source>
</evidence>
<dbReference type="InterPro" id="IPR009057">
    <property type="entry name" value="Homeodomain-like_sf"/>
</dbReference>
<keyword evidence="4" id="KW-0479">Metal-binding</keyword>
<feature type="domain" description="C2H2-type" evidence="8">
    <location>
        <begin position="324"/>
        <end position="347"/>
    </location>
</feature>
<dbReference type="PROSITE" id="PS50071">
    <property type="entry name" value="HOMEOBOX_2"/>
    <property type="match status" value="1"/>
</dbReference>
<dbReference type="Gene3D" id="1.10.10.60">
    <property type="entry name" value="Homeodomain-like"/>
    <property type="match status" value="1"/>
</dbReference>
<organism evidence="9 10">
    <name type="scientific">Aspergillus mulundensis</name>
    <dbReference type="NCBI Taxonomy" id="1810919"/>
    <lineage>
        <taxon>Eukaryota</taxon>
        <taxon>Fungi</taxon>
        <taxon>Dikarya</taxon>
        <taxon>Ascomycota</taxon>
        <taxon>Pezizomycotina</taxon>
        <taxon>Eurotiomycetes</taxon>
        <taxon>Eurotiomycetidae</taxon>
        <taxon>Eurotiales</taxon>
        <taxon>Aspergillaceae</taxon>
        <taxon>Aspergillus</taxon>
        <taxon>Aspergillus subgen. Nidulantes</taxon>
    </lineage>
</organism>
<keyword evidence="1 5" id="KW-0238">DNA-binding</keyword>
<dbReference type="InterPro" id="IPR013087">
    <property type="entry name" value="Znf_C2H2_type"/>
</dbReference>
<keyword evidence="2 5" id="KW-0371">Homeobox</keyword>
<dbReference type="PROSITE" id="PS50157">
    <property type="entry name" value="ZINC_FINGER_C2H2_2"/>
    <property type="match status" value="1"/>
</dbReference>
<feature type="DNA-binding region" description="Homeobox" evidence="5">
    <location>
        <begin position="130"/>
        <end position="192"/>
    </location>
</feature>
<dbReference type="EMBL" id="PVWQ01000015">
    <property type="protein sequence ID" value="RDW62947.1"/>
    <property type="molecule type" value="Genomic_DNA"/>
</dbReference>
<dbReference type="PROSITE" id="PS00028">
    <property type="entry name" value="ZINC_FINGER_C2H2_1"/>
    <property type="match status" value="1"/>
</dbReference>
<dbReference type="Pfam" id="PF05920">
    <property type="entry name" value="Homeobox_KN"/>
    <property type="match status" value="1"/>
</dbReference>
<reference evidence="9 10" key="1">
    <citation type="journal article" date="2018" name="IMA Fungus">
        <title>IMA Genome-F 9: Draft genome sequence of Annulohypoxylon stygium, Aspergillus mulundensis, Berkeleyomyces basicola (syn. Thielaviopsis basicola), Ceratocystis smalleyi, two Cercospora beticola strains, Coleophoma cylindrospora, Fusarium fracticaudum, Phialophora cf. hyalina, and Morchella septimelata.</title>
        <authorList>
            <person name="Wingfield B.D."/>
            <person name="Bills G.F."/>
            <person name="Dong Y."/>
            <person name="Huang W."/>
            <person name="Nel W.J."/>
            <person name="Swalarsk-Parry B.S."/>
            <person name="Vaghefi N."/>
            <person name="Wilken P.M."/>
            <person name="An Z."/>
            <person name="de Beer Z.W."/>
            <person name="De Vos L."/>
            <person name="Chen L."/>
            <person name="Duong T.A."/>
            <person name="Gao Y."/>
            <person name="Hammerbacher A."/>
            <person name="Kikkert J.R."/>
            <person name="Li Y."/>
            <person name="Li H."/>
            <person name="Li K."/>
            <person name="Li Q."/>
            <person name="Liu X."/>
            <person name="Ma X."/>
            <person name="Naidoo K."/>
            <person name="Pethybridge S.J."/>
            <person name="Sun J."/>
            <person name="Steenkamp E.T."/>
            <person name="van der Nest M.A."/>
            <person name="van Wyk S."/>
            <person name="Wingfield M.J."/>
            <person name="Xiong C."/>
            <person name="Yue Q."/>
            <person name="Zhang X."/>
        </authorList>
    </citation>
    <scope>NUCLEOTIDE SEQUENCE [LARGE SCALE GENOMIC DNA]</scope>
    <source>
        <strain evidence="9 10">DSM 5745</strain>
    </source>
</reference>
<evidence type="ECO:0000259" key="8">
    <source>
        <dbReference type="PROSITE" id="PS50157"/>
    </source>
</evidence>
<evidence type="ECO:0000256" key="1">
    <source>
        <dbReference type="ARBA" id="ARBA00023125"/>
    </source>
</evidence>
<evidence type="ECO:0000313" key="9">
    <source>
        <dbReference type="EMBL" id="RDW62947.1"/>
    </source>
</evidence>
<dbReference type="InterPro" id="IPR008422">
    <property type="entry name" value="KN_HD"/>
</dbReference>
<dbReference type="SUPFAM" id="SSF46689">
    <property type="entry name" value="Homeodomain-like"/>
    <property type="match status" value="1"/>
</dbReference>
<protein>
    <recommendedName>
        <fullName evidence="11">Homeobox protein meis</fullName>
    </recommendedName>
</protein>
<evidence type="ECO:0000313" key="10">
    <source>
        <dbReference type="Proteomes" id="UP000256690"/>
    </source>
</evidence>
<sequence length="594" mass="66753">MVLDFVGPDLTDDVLDLPSLDVATAGVPGYPELLWDNSAALPGYSADGAVTERHNGPGIEELDLSVYGFVSDALPASCSDGSVVNDTALAATVDGEVPSACFPCSVSMEVMVSATTSELKLSSISSRPPKTKKARQLPARAVKTLRSWFYTRLDHPYPSEQDKQELQEQTGLDKTQISNWFVNARRRKLFKKDHLVDAAIDSPLSPLERWKNSPPETEAAATSDILRALEDTTYQSDSSMAYSAACITGSSNGSSSSFIIGAPSMSSFDLSHSSNSEASLSYPHTAFERPSTPMPRNTAQRRRRRPLHVMKARNKEIRQGRRPYQCTFCADSFRTRYDWQRHEKALHLPVERWGCAPEGGIVECEGIRICVFCQCPVVDDDHLEEHNYSSCREKTPEHRTFTRKDHLRQHLKLTHNTSYHRSMSQWESSTTHLVSRCGFCDTTLSTWDERIDHLANHFKNGADMTQWKGDWGFEPDVQQLVENAMLPYLIGHERNTMDPWKSSDIHTENKGEDDEPLWSSNAIPNAFNRYTDLHRELVAYIQEQIATGIYPSDEMLQERARLISFGGNDPWDQTYADYDPMWLAAVKCEAGLVG</sequence>
<dbReference type="PANTHER" id="PTHR11850">
    <property type="entry name" value="HOMEOBOX PROTEIN TRANSCRIPTION FACTORS"/>
    <property type="match status" value="1"/>
</dbReference>
<dbReference type="GeneID" id="38120428"/>
<dbReference type="AlphaFoldDB" id="A0A3D8QME4"/>